<sequence>MAKNKRERNQNPQPFLADDDSVASTKKHSKAPKHHQKQDKMISSGMSSKILKEALLQQKEIEEEASGGIAKSAFGSVEEEPNKHEEEEDIDDFVGFSETQSQFGNYEEEIDEDDEKLLEAFLSKDAGPQRRLADVIIQKIKENDANAASEKQPLPKLDDSLIDLYKGVGKFLNKYTTGKMPKAFKHIPSMQLWEDVLYLTQPENWSPNAMFQATRIFASNLGAKKAERFYRLVLLPRVRDDIRKNKRLHFGLYQSLKKALYKPAAFNKGILFPLCKSGTCNLREAVIVGSVLEKVSIPMLHSSVALMKLAEMEYCGTTSYFIKLLLEKKYALPYRVVDAVVAHFMRFLEDTRIMPVIWHQSLLAFVQRYKNEMLKEDKNNLRVLLETQKHKFVTPEIMRELDNSRNRGEKEDDPMLLASSVHVINKTIEEDRFDIPEVPMEED</sequence>
<name>A0A1U8P0L8_GOSHI</name>
<evidence type="ECO:0000256" key="2">
    <source>
        <dbReference type="SAM" id="MobiDB-lite"/>
    </source>
</evidence>
<dbReference type="KEGG" id="ghi:107953158"/>
<dbReference type="STRING" id="3635.A0A1U8P0L8"/>
<feature type="region of interest" description="Disordered" evidence="2">
    <location>
        <begin position="1"/>
        <end position="93"/>
    </location>
</feature>
<dbReference type="InterPro" id="IPR007955">
    <property type="entry name" value="Bystin"/>
</dbReference>
<accession>A0A1U8P0L8</accession>
<dbReference type="GeneID" id="107953158"/>
<dbReference type="RefSeq" id="XP_016743883.1">
    <property type="nucleotide sequence ID" value="XM_016888394.1"/>
</dbReference>
<evidence type="ECO:0000256" key="1">
    <source>
        <dbReference type="ARBA" id="ARBA00007114"/>
    </source>
</evidence>
<dbReference type="RefSeq" id="XP_016743881.1">
    <property type="nucleotide sequence ID" value="XM_016888392.1"/>
</dbReference>
<dbReference type="Proteomes" id="UP000818029">
    <property type="component" value="Chromosome A07"/>
</dbReference>
<organism evidence="3 6">
    <name type="scientific">Gossypium hirsutum</name>
    <name type="common">Upland cotton</name>
    <name type="synonym">Gossypium mexicanum</name>
    <dbReference type="NCBI Taxonomy" id="3635"/>
    <lineage>
        <taxon>Eukaryota</taxon>
        <taxon>Viridiplantae</taxon>
        <taxon>Streptophyta</taxon>
        <taxon>Embryophyta</taxon>
        <taxon>Tracheophyta</taxon>
        <taxon>Spermatophyta</taxon>
        <taxon>Magnoliopsida</taxon>
        <taxon>eudicotyledons</taxon>
        <taxon>Gunneridae</taxon>
        <taxon>Pentapetalae</taxon>
        <taxon>rosids</taxon>
        <taxon>malvids</taxon>
        <taxon>Malvales</taxon>
        <taxon>Malvaceae</taxon>
        <taxon>Malvoideae</taxon>
        <taxon>Gossypium</taxon>
    </lineage>
</organism>
<protein>
    <submittedName>
        <fullName evidence="4 5">Bystin-like</fullName>
    </submittedName>
</protein>
<reference evidence="4 5" key="2">
    <citation type="submission" date="2025-04" db="UniProtKB">
        <authorList>
            <consortium name="RefSeq"/>
        </authorList>
    </citation>
    <scope>IDENTIFICATION</scope>
    <source>
        <tissue evidence="4 5">Leaf</tissue>
    </source>
</reference>
<evidence type="ECO:0000313" key="6">
    <source>
        <dbReference type="RefSeq" id="XP_016743883.1"/>
    </source>
</evidence>
<comment type="similarity">
    <text evidence="1">Belongs to the bystin family.</text>
</comment>
<reference evidence="3" key="1">
    <citation type="journal article" date="2020" name="Nat. Genet.">
        <title>Genomic diversifications of five Gossypium allopolyploid species and their impact on cotton improvement.</title>
        <authorList>
            <person name="Chen Z.J."/>
            <person name="Sreedasyam A."/>
            <person name="Ando A."/>
            <person name="Song Q."/>
            <person name="De Santiago L.M."/>
            <person name="Hulse-Kemp A.M."/>
            <person name="Ding M."/>
            <person name="Ye W."/>
            <person name="Kirkbride R.C."/>
            <person name="Jenkins J."/>
            <person name="Plott C."/>
            <person name="Lovell J."/>
            <person name="Lin Y.M."/>
            <person name="Vaughn R."/>
            <person name="Liu B."/>
            <person name="Simpson S."/>
            <person name="Scheffler B.E."/>
            <person name="Wen L."/>
            <person name="Saski C.A."/>
            <person name="Grover C.E."/>
            <person name="Hu G."/>
            <person name="Conover J.L."/>
            <person name="Carlson J.W."/>
            <person name="Shu S."/>
            <person name="Boston L.B."/>
            <person name="Williams M."/>
            <person name="Peterson D.G."/>
            <person name="McGee K."/>
            <person name="Jones D.C."/>
            <person name="Wendel J.F."/>
            <person name="Stelly D.M."/>
            <person name="Grimwood J."/>
            <person name="Schmutz J."/>
        </authorList>
    </citation>
    <scope>NUCLEOTIDE SEQUENCE [LARGE SCALE GENOMIC DNA]</scope>
    <source>
        <strain evidence="3">cv. TM-1</strain>
    </source>
</reference>
<dbReference type="GO" id="GO:0030688">
    <property type="term" value="C:preribosome, small subunit precursor"/>
    <property type="evidence" value="ECO:0000318"/>
    <property type="project" value="GO_Central"/>
</dbReference>
<dbReference type="PANTHER" id="PTHR12821:SF0">
    <property type="entry name" value="BYSTIN"/>
    <property type="match status" value="1"/>
</dbReference>
<dbReference type="RefSeq" id="XP_016743882.1">
    <property type="nucleotide sequence ID" value="XM_016888393.1"/>
</dbReference>
<dbReference type="GO" id="GO:0005737">
    <property type="term" value="C:cytoplasm"/>
    <property type="evidence" value="ECO:0000318"/>
    <property type="project" value="GO_Central"/>
</dbReference>
<dbReference type="OrthoDB" id="2192561at2759"/>
<dbReference type="AlphaFoldDB" id="A0A1U8P0L8"/>
<dbReference type="PANTHER" id="PTHR12821">
    <property type="entry name" value="BYSTIN"/>
    <property type="match status" value="1"/>
</dbReference>
<feature type="compositionally biased region" description="Basic residues" evidence="2">
    <location>
        <begin position="25"/>
        <end position="37"/>
    </location>
</feature>
<evidence type="ECO:0000313" key="5">
    <source>
        <dbReference type="RefSeq" id="XP_016743882.1"/>
    </source>
</evidence>
<dbReference type="GO" id="GO:0030515">
    <property type="term" value="F:snoRNA binding"/>
    <property type="evidence" value="ECO:0000318"/>
    <property type="project" value="GO_Central"/>
</dbReference>
<evidence type="ECO:0000313" key="3">
    <source>
        <dbReference type="Proteomes" id="UP000818029"/>
    </source>
</evidence>
<proteinExistence type="inferred from homology"/>
<dbReference type="GO" id="GO:0005730">
    <property type="term" value="C:nucleolus"/>
    <property type="evidence" value="ECO:0000318"/>
    <property type="project" value="GO_Central"/>
</dbReference>
<dbReference type="Pfam" id="PF05291">
    <property type="entry name" value="Bystin"/>
    <property type="match status" value="1"/>
</dbReference>
<evidence type="ECO:0000313" key="4">
    <source>
        <dbReference type="RefSeq" id="XP_016743881.1"/>
    </source>
</evidence>
<dbReference type="PaxDb" id="3635-A0A1U8P0L8"/>
<dbReference type="GO" id="GO:0006364">
    <property type="term" value="P:rRNA processing"/>
    <property type="evidence" value="ECO:0000318"/>
    <property type="project" value="GO_Central"/>
</dbReference>
<gene>
    <name evidence="4 5 6" type="primary">LOC107953158</name>
</gene>
<keyword evidence="3" id="KW-1185">Reference proteome</keyword>